<evidence type="ECO:0000313" key="6">
    <source>
        <dbReference type="Proteomes" id="UP000050443"/>
    </source>
</evidence>
<dbReference type="PROSITE" id="PS01124">
    <property type="entry name" value="HTH_ARAC_FAMILY_2"/>
    <property type="match status" value="1"/>
</dbReference>
<dbReference type="Pfam" id="PF02311">
    <property type="entry name" value="AraC_binding"/>
    <property type="match status" value="1"/>
</dbReference>
<dbReference type="OrthoDB" id="2666928at2"/>
<dbReference type="RefSeq" id="WP_055092486.1">
    <property type="nucleotide sequence ID" value="NZ_JRLF01000006.1"/>
</dbReference>
<dbReference type="EMBL" id="JRLF01000006">
    <property type="protein sequence ID" value="KQB42526.1"/>
    <property type="molecule type" value="Genomic_DNA"/>
</dbReference>
<evidence type="ECO:0000256" key="3">
    <source>
        <dbReference type="ARBA" id="ARBA00023163"/>
    </source>
</evidence>
<dbReference type="InterPro" id="IPR018060">
    <property type="entry name" value="HTH_AraC"/>
</dbReference>
<dbReference type="GO" id="GO:0043565">
    <property type="term" value="F:sequence-specific DNA binding"/>
    <property type="evidence" value="ECO:0007669"/>
    <property type="project" value="InterPro"/>
</dbReference>
<comment type="caution">
    <text evidence="5">The sequence shown here is derived from an EMBL/GenBank/DDBJ whole genome shotgun (WGS) entry which is preliminary data.</text>
</comment>
<dbReference type="InterPro" id="IPR037923">
    <property type="entry name" value="HTH-like"/>
</dbReference>
<dbReference type="SUPFAM" id="SSF51215">
    <property type="entry name" value="Regulatory protein AraC"/>
    <property type="match status" value="1"/>
</dbReference>
<dbReference type="SMART" id="SM00342">
    <property type="entry name" value="HTH_ARAC"/>
    <property type="match status" value="1"/>
</dbReference>
<name>A0A0Q0X295_9FLAO</name>
<dbReference type="Gene3D" id="1.10.10.60">
    <property type="entry name" value="Homeodomain-like"/>
    <property type="match status" value="1"/>
</dbReference>
<dbReference type="GO" id="GO:0003700">
    <property type="term" value="F:DNA-binding transcription factor activity"/>
    <property type="evidence" value="ECO:0007669"/>
    <property type="project" value="InterPro"/>
</dbReference>
<dbReference type="PATRIC" id="fig|362413.3.peg.3457"/>
<organism evidence="5 6">
    <name type="scientific">Flavobacterium aquidurense</name>
    <dbReference type="NCBI Taxonomy" id="362413"/>
    <lineage>
        <taxon>Bacteria</taxon>
        <taxon>Pseudomonadati</taxon>
        <taxon>Bacteroidota</taxon>
        <taxon>Flavobacteriia</taxon>
        <taxon>Flavobacteriales</taxon>
        <taxon>Flavobacteriaceae</taxon>
        <taxon>Flavobacterium</taxon>
    </lineage>
</organism>
<proteinExistence type="predicted"/>
<evidence type="ECO:0000259" key="4">
    <source>
        <dbReference type="PROSITE" id="PS01124"/>
    </source>
</evidence>
<dbReference type="AlphaFoldDB" id="A0A0Q0X295"/>
<dbReference type="PANTHER" id="PTHR43280:SF32">
    <property type="entry name" value="TRANSCRIPTIONAL REGULATORY PROTEIN"/>
    <property type="match status" value="1"/>
</dbReference>
<evidence type="ECO:0000313" key="5">
    <source>
        <dbReference type="EMBL" id="KQB42526.1"/>
    </source>
</evidence>
<keyword evidence="1" id="KW-0805">Transcription regulation</keyword>
<keyword evidence="2" id="KW-0238">DNA-binding</keyword>
<reference evidence="5 6" key="1">
    <citation type="submission" date="2014-09" db="EMBL/GenBank/DDBJ databases">
        <title>Genome sequence of Flavobacterium aquidurense RC62.</title>
        <authorList>
            <person name="Kim J.F."/>
            <person name="Kwak M.-J."/>
        </authorList>
    </citation>
    <scope>NUCLEOTIDE SEQUENCE [LARGE SCALE GENOMIC DNA]</scope>
    <source>
        <strain evidence="5 6">RC62</strain>
    </source>
</reference>
<dbReference type="InterPro" id="IPR009057">
    <property type="entry name" value="Homeodomain-like_sf"/>
</dbReference>
<sequence>MQKISKDTNNTPEYHLNQYQHNVPRFSLYEIDNYLKKYDKKRRKANAEKHYQIIWFKKGSGRYFVNLKAYDVDENTLFFLTKDDVHYFDRNTNYSGVLIQFNEEFLIQNNKDIAFFSKHSLLHNRKEPSCLLARDDTFILDEYLKLIKNELTDKNENSHEELLRSYLKVFLIQVQYRWEKENILDGRRFLPEDKKQLQLIKFVNLVEENYKKEFKVSHYAELMQISSRTLSGLTSQLLDKSPSEIICERIIVEAKRMLLDTNYNISKIGYCLGFDDDSYFVKYFKKYTSISPLDFRRFNLKEIS</sequence>
<dbReference type="PANTHER" id="PTHR43280">
    <property type="entry name" value="ARAC-FAMILY TRANSCRIPTIONAL REGULATOR"/>
    <property type="match status" value="1"/>
</dbReference>
<dbReference type="Pfam" id="PF12833">
    <property type="entry name" value="HTH_18"/>
    <property type="match status" value="1"/>
</dbReference>
<feature type="domain" description="HTH araC/xylS-type" evidence="4">
    <location>
        <begin position="200"/>
        <end position="298"/>
    </location>
</feature>
<evidence type="ECO:0000256" key="1">
    <source>
        <dbReference type="ARBA" id="ARBA00023015"/>
    </source>
</evidence>
<gene>
    <name evidence="5" type="ORF">RC62_3533</name>
</gene>
<keyword evidence="3" id="KW-0804">Transcription</keyword>
<dbReference type="SUPFAM" id="SSF46689">
    <property type="entry name" value="Homeodomain-like"/>
    <property type="match status" value="1"/>
</dbReference>
<evidence type="ECO:0000256" key="2">
    <source>
        <dbReference type="ARBA" id="ARBA00023125"/>
    </source>
</evidence>
<dbReference type="InterPro" id="IPR003313">
    <property type="entry name" value="AraC-bd"/>
</dbReference>
<protein>
    <submittedName>
        <fullName evidence="5">Transcriptional regulator, AraC family</fullName>
    </submittedName>
</protein>
<accession>A0A0Q0X295</accession>
<dbReference type="Proteomes" id="UP000050443">
    <property type="component" value="Unassembled WGS sequence"/>
</dbReference>
<dbReference type="STRING" id="362413.RC62_3533"/>